<proteinExistence type="predicted"/>
<sequence>MASLKALKILDLTRVAPNPNSPHSAAEFSLPLTFFDAFWIKFPPVERVFFYQLTDSNPHHFISVILPKLKHSLSLTLLHYLPLAGSIIWPDDAPKPSIHYTQNDAVSLIVAESNADFHRLSGDGIRESVELRSLVPELLTCDDKASLISLQITFFPNQGFCLGVTNHHAIMDGMSVLMFMKSWAYICKQAEENPALLPELTPLFDRTVIRDPAGLDMVYLKNWSDFFNSGRTNKHLSLKVMQNLGVNPNSARATFKLTSEDVKILKQRVLSIINKVERDDQMNPKKQQASVMEENGIGIVAEKISDIIKGIDEKELYEGGEKRLTKSWDMEQGAQVIGVAGSIRFEVYGVDFGWGRPKKVEIVSTDRTGAIALAESREGNGVEIGVVLSPHEFDVFASLFVSGLQNL</sequence>
<evidence type="ECO:0000313" key="1">
    <source>
        <dbReference type="EMBL" id="KAJ4707288.1"/>
    </source>
</evidence>
<name>A0ACC1X9B3_MELAZ</name>
<gene>
    <name evidence="1" type="ORF">OWV82_020832</name>
</gene>
<dbReference type="EMBL" id="CM051404">
    <property type="protein sequence ID" value="KAJ4707288.1"/>
    <property type="molecule type" value="Genomic_DNA"/>
</dbReference>
<protein>
    <submittedName>
        <fullName evidence="1">Phenolic glucoside malonyltransferase</fullName>
    </submittedName>
</protein>
<dbReference type="Proteomes" id="UP001164539">
    <property type="component" value="Chromosome 11"/>
</dbReference>
<evidence type="ECO:0000313" key="2">
    <source>
        <dbReference type="Proteomes" id="UP001164539"/>
    </source>
</evidence>
<keyword evidence="2" id="KW-1185">Reference proteome</keyword>
<comment type="caution">
    <text evidence="1">The sequence shown here is derived from an EMBL/GenBank/DDBJ whole genome shotgun (WGS) entry which is preliminary data.</text>
</comment>
<reference evidence="1 2" key="1">
    <citation type="journal article" date="2023" name="Science">
        <title>Complex scaffold remodeling in plant triterpene biosynthesis.</title>
        <authorList>
            <person name="De La Pena R."/>
            <person name="Hodgson H."/>
            <person name="Liu J.C."/>
            <person name="Stephenson M.J."/>
            <person name="Martin A.C."/>
            <person name="Owen C."/>
            <person name="Harkess A."/>
            <person name="Leebens-Mack J."/>
            <person name="Jimenez L.E."/>
            <person name="Osbourn A."/>
            <person name="Sattely E.S."/>
        </authorList>
    </citation>
    <scope>NUCLEOTIDE SEQUENCE [LARGE SCALE GENOMIC DNA]</scope>
    <source>
        <strain evidence="2">cv. JPN11</strain>
        <tissue evidence="1">Leaf</tissue>
    </source>
</reference>
<organism evidence="1 2">
    <name type="scientific">Melia azedarach</name>
    <name type="common">Chinaberry tree</name>
    <dbReference type="NCBI Taxonomy" id="155640"/>
    <lineage>
        <taxon>Eukaryota</taxon>
        <taxon>Viridiplantae</taxon>
        <taxon>Streptophyta</taxon>
        <taxon>Embryophyta</taxon>
        <taxon>Tracheophyta</taxon>
        <taxon>Spermatophyta</taxon>
        <taxon>Magnoliopsida</taxon>
        <taxon>eudicotyledons</taxon>
        <taxon>Gunneridae</taxon>
        <taxon>Pentapetalae</taxon>
        <taxon>rosids</taxon>
        <taxon>malvids</taxon>
        <taxon>Sapindales</taxon>
        <taxon>Meliaceae</taxon>
        <taxon>Melia</taxon>
    </lineage>
</organism>
<accession>A0ACC1X9B3</accession>